<dbReference type="RefSeq" id="WP_096526445.1">
    <property type="nucleotide sequence ID" value="NZ_AP014836.1"/>
</dbReference>
<dbReference type="OrthoDB" id="9765468at2"/>
<dbReference type="Gene3D" id="3.50.30.10">
    <property type="entry name" value="Phosphohistidine domain"/>
    <property type="match status" value="1"/>
</dbReference>
<evidence type="ECO:0000256" key="2">
    <source>
        <dbReference type="ARBA" id="ARBA00001946"/>
    </source>
</evidence>
<keyword evidence="7" id="KW-0963">Cytoplasm</keyword>
<keyword evidence="12" id="KW-0418">Kinase</keyword>
<dbReference type="Pfam" id="PF05524">
    <property type="entry name" value="PEP-utilisers_N"/>
    <property type="match status" value="1"/>
</dbReference>
<evidence type="ECO:0000256" key="13">
    <source>
        <dbReference type="ARBA" id="ARBA00022842"/>
    </source>
</evidence>
<dbReference type="InterPro" id="IPR008731">
    <property type="entry name" value="PTS_EIN"/>
</dbReference>
<keyword evidence="11" id="KW-0479">Metal-binding</keyword>
<dbReference type="InterPro" id="IPR015813">
    <property type="entry name" value="Pyrv/PenolPyrv_kinase-like_dom"/>
</dbReference>
<dbReference type="InterPro" id="IPR006318">
    <property type="entry name" value="PTS_EI-like"/>
</dbReference>
<evidence type="ECO:0000313" key="16">
    <source>
        <dbReference type="Proteomes" id="UP000243679"/>
    </source>
</evidence>
<dbReference type="GO" id="GO:0009401">
    <property type="term" value="P:phosphoenolpyruvate-dependent sugar phosphotransferase system"/>
    <property type="evidence" value="ECO:0007669"/>
    <property type="project" value="UniProtKB-KW"/>
</dbReference>
<dbReference type="Gene3D" id="1.10.274.10">
    <property type="entry name" value="PtsI, HPr-binding domain"/>
    <property type="match status" value="1"/>
</dbReference>
<sequence length="784" mass="86304">MNQDHGKDKDKNIIYPRLAALAATPISLYTLDSLSRIVQKVSLAANLEEALQVIVVQTCKIMAVDVCSVYLTESDGSHVLMATQGLHLDSVGQVRLAQGEGLVGLVAERVEPINLENASAHRCFKFIPRSGEESFRAFLGVPVLHQRKLLGVLVIQHSAERQFNENDVSFLFTLAAQLAGVIAHARVSGALQRPKNNLSTRSVSQSIIGIAGAPGVALGKGVVIYSAADLDTVPERQSSDPDEEERVFRSAVEHISQEMQSLANHLERPLADEYQALLKAYAMLAESQSLVEATVERIQAGEWAPSAFRAVIKEQAKRFEAIEDPYLRERANDLQEIGRHILSYLQNTAAVNVEYPENTILIGENLSAMDLAEVPAGRLVGVISAHGSGFSHAAILARAMGIPAVMGINKGSIGQLDQRKLILDGYQGRVHLEPSAPMRREFARLAREERQLTEELRCLRDLPANTLDGFQVNLYTNVGLLADIEPSLAVGAEGVGLYRTELPFMVRDRFPTEEEQYSMYRKLLQSFAPCPVVLRMLDVGGDKPLPYFSIQEANPFLGWRGIRVILDHPEIFLTQVKAALRAAEGLNNLNLLLPMISRVSEIEEAACLVQQAYHELKIEGIQVAWPRMGAMIEVPAAVYQIDSLARRVDFFSVGTNDLTQYLLAVDRNNERVVRLYNSLHPAVLAAIQSVIKIGYQYHKPVSICGEMASEPTAVVLLLGMGVNSLSVSIGALPRVKWVIRNFSQQQAKELLTRSLQEEKPEPIYELLCQALDNSGLGGLIRTGK</sequence>
<dbReference type="InterPro" id="IPR036618">
    <property type="entry name" value="PtsI_HPr-bd_sf"/>
</dbReference>
<dbReference type="PANTHER" id="PTHR46244:SF1">
    <property type="entry name" value="PHOSPHOENOLPYRUVATE-DEPENDENT PHOSPHOTRANSFERASE SYSTEM"/>
    <property type="match status" value="1"/>
</dbReference>
<keyword evidence="16" id="KW-1185">Reference proteome</keyword>
<dbReference type="SUPFAM" id="SSF47831">
    <property type="entry name" value="Enzyme I of the PEP:sugar phosphotransferase system HPr-binding (sub)domain"/>
    <property type="match status" value="1"/>
</dbReference>
<dbReference type="Pfam" id="PF02896">
    <property type="entry name" value="PEP-utilizers_C"/>
    <property type="match status" value="1"/>
</dbReference>
<gene>
    <name evidence="15" type="ORF">TAO_0466</name>
</gene>
<accession>A0A1Q2SL14</accession>
<dbReference type="InterPro" id="IPR000121">
    <property type="entry name" value="PEP_util_C"/>
</dbReference>
<dbReference type="InterPro" id="IPR023151">
    <property type="entry name" value="PEP_util_CS"/>
</dbReference>
<keyword evidence="9 15" id="KW-0808">Transferase</keyword>
<keyword evidence="10" id="KW-0598">Phosphotransferase system</keyword>
<dbReference type="InterPro" id="IPR036637">
    <property type="entry name" value="Phosphohistidine_dom_sf"/>
</dbReference>
<dbReference type="SUPFAM" id="SSF55781">
    <property type="entry name" value="GAF domain-like"/>
    <property type="match status" value="1"/>
</dbReference>
<evidence type="ECO:0000256" key="5">
    <source>
        <dbReference type="ARBA" id="ARBA00012232"/>
    </source>
</evidence>
<dbReference type="SUPFAM" id="SSF52009">
    <property type="entry name" value="Phosphohistidine domain"/>
    <property type="match status" value="1"/>
</dbReference>
<evidence type="ECO:0000256" key="7">
    <source>
        <dbReference type="ARBA" id="ARBA00022490"/>
    </source>
</evidence>
<organism evidence="15 16">
    <name type="scientific">Candidatus Nitrosoglobus terrae</name>
    <dbReference type="NCBI Taxonomy" id="1630141"/>
    <lineage>
        <taxon>Bacteria</taxon>
        <taxon>Pseudomonadati</taxon>
        <taxon>Pseudomonadota</taxon>
        <taxon>Gammaproteobacteria</taxon>
        <taxon>Chromatiales</taxon>
        <taxon>Chromatiaceae</taxon>
        <taxon>Candidatus Nitrosoglobus</taxon>
    </lineage>
</organism>
<evidence type="ECO:0000259" key="14">
    <source>
        <dbReference type="SMART" id="SM00065"/>
    </source>
</evidence>
<dbReference type="PROSITE" id="PS00742">
    <property type="entry name" value="PEP_ENZYMES_2"/>
    <property type="match status" value="1"/>
</dbReference>
<dbReference type="InterPro" id="IPR003018">
    <property type="entry name" value="GAF"/>
</dbReference>
<keyword evidence="6" id="KW-0813">Transport</keyword>
<dbReference type="InterPro" id="IPR040442">
    <property type="entry name" value="Pyrv_kinase-like_dom_sf"/>
</dbReference>
<dbReference type="InterPro" id="IPR008279">
    <property type="entry name" value="PEP-util_enz_mobile_dom"/>
</dbReference>
<evidence type="ECO:0000313" key="15">
    <source>
        <dbReference type="EMBL" id="BAW79836.1"/>
    </source>
</evidence>
<comment type="cofactor">
    <cofactor evidence="2">
        <name>Mg(2+)</name>
        <dbReference type="ChEBI" id="CHEBI:18420"/>
    </cofactor>
</comment>
<evidence type="ECO:0000256" key="9">
    <source>
        <dbReference type="ARBA" id="ARBA00022679"/>
    </source>
</evidence>
<keyword evidence="8" id="KW-0762">Sugar transport</keyword>
<dbReference type="Proteomes" id="UP000243679">
    <property type="component" value="Chromosome"/>
</dbReference>
<evidence type="ECO:0000256" key="10">
    <source>
        <dbReference type="ARBA" id="ARBA00022683"/>
    </source>
</evidence>
<dbReference type="GO" id="GO:0005737">
    <property type="term" value="C:cytoplasm"/>
    <property type="evidence" value="ECO:0007669"/>
    <property type="project" value="UniProtKB-SubCell"/>
</dbReference>
<dbReference type="NCBIfam" id="NF008283">
    <property type="entry name" value="PRK11061.1"/>
    <property type="match status" value="1"/>
</dbReference>
<dbReference type="Pfam" id="PF01590">
    <property type="entry name" value="GAF"/>
    <property type="match status" value="1"/>
</dbReference>
<dbReference type="Gene3D" id="3.30.450.40">
    <property type="match status" value="1"/>
</dbReference>
<dbReference type="GO" id="GO:0016301">
    <property type="term" value="F:kinase activity"/>
    <property type="evidence" value="ECO:0007669"/>
    <property type="project" value="UniProtKB-KW"/>
</dbReference>
<dbReference type="InterPro" id="IPR029016">
    <property type="entry name" value="GAF-like_dom_sf"/>
</dbReference>
<evidence type="ECO:0000256" key="12">
    <source>
        <dbReference type="ARBA" id="ARBA00022777"/>
    </source>
</evidence>
<dbReference type="Pfam" id="PF00391">
    <property type="entry name" value="PEP-utilizers"/>
    <property type="match status" value="1"/>
</dbReference>
<evidence type="ECO:0000256" key="1">
    <source>
        <dbReference type="ARBA" id="ARBA00000683"/>
    </source>
</evidence>
<evidence type="ECO:0000256" key="8">
    <source>
        <dbReference type="ARBA" id="ARBA00022597"/>
    </source>
</evidence>
<dbReference type="GO" id="GO:0046872">
    <property type="term" value="F:metal ion binding"/>
    <property type="evidence" value="ECO:0007669"/>
    <property type="project" value="UniProtKB-KW"/>
</dbReference>
<reference evidence="15 16" key="1">
    <citation type="journal article" date="2017" name="ISME J.">
        <title>An acid-tolerant ammonia-oxidizing ?-proteobacterium from soil.</title>
        <authorList>
            <person name="Hayatsu M."/>
            <person name="Tago K."/>
            <person name="Uchiyama I."/>
            <person name="Toyoda A."/>
            <person name="Wang Y."/>
            <person name="Shimomura Y."/>
            <person name="Okubo T."/>
            <person name="Kurisu F."/>
            <person name="Hirono Y."/>
            <person name="Nonaka K."/>
            <person name="Akiyama H."/>
            <person name="Itoh T."/>
            <person name="Takami H."/>
        </authorList>
    </citation>
    <scope>NUCLEOTIDE SEQUENCE [LARGE SCALE GENOMIC DNA]</scope>
    <source>
        <strain evidence="15 16">TAO100</strain>
    </source>
</reference>
<dbReference type="GO" id="GO:0008965">
    <property type="term" value="F:phosphoenolpyruvate-protein phosphotransferase activity"/>
    <property type="evidence" value="ECO:0007669"/>
    <property type="project" value="UniProtKB-EC"/>
</dbReference>
<dbReference type="SUPFAM" id="SSF51621">
    <property type="entry name" value="Phosphoenolpyruvate/pyruvate domain"/>
    <property type="match status" value="1"/>
</dbReference>
<evidence type="ECO:0000256" key="6">
    <source>
        <dbReference type="ARBA" id="ARBA00022448"/>
    </source>
</evidence>
<feature type="domain" description="GAF" evidence="14">
    <location>
        <begin position="46"/>
        <end position="192"/>
    </location>
</feature>
<comment type="similarity">
    <text evidence="4">Belongs to the PEP-utilizing enzyme family.</text>
</comment>
<protein>
    <recommendedName>
        <fullName evidence="5">phosphoenolpyruvate--protein phosphotransferase</fullName>
        <ecNumber evidence="5">2.7.3.9</ecNumber>
    </recommendedName>
</protein>
<dbReference type="AlphaFoldDB" id="A0A1Q2SL14"/>
<dbReference type="Gene3D" id="3.20.20.60">
    <property type="entry name" value="Phosphoenolpyruvate-binding domains"/>
    <property type="match status" value="1"/>
</dbReference>
<evidence type="ECO:0000256" key="4">
    <source>
        <dbReference type="ARBA" id="ARBA00007837"/>
    </source>
</evidence>
<dbReference type="InterPro" id="IPR050499">
    <property type="entry name" value="PEP-utilizing_PTS_enzyme"/>
</dbReference>
<comment type="catalytic activity">
    <reaction evidence="1">
        <text>L-histidyl-[protein] + phosphoenolpyruvate = N(pros)-phospho-L-histidyl-[protein] + pyruvate</text>
        <dbReference type="Rhea" id="RHEA:23880"/>
        <dbReference type="Rhea" id="RHEA-COMP:9745"/>
        <dbReference type="Rhea" id="RHEA-COMP:9746"/>
        <dbReference type="ChEBI" id="CHEBI:15361"/>
        <dbReference type="ChEBI" id="CHEBI:29979"/>
        <dbReference type="ChEBI" id="CHEBI:58702"/>
        <dbReference type="ChEBI" id="CHEBI:64837"/>
        <dbReference type="EC" id="2.7.3.9"/>
    </reaction>
</comment>
<evidence type="ECO:0000256" key="3">
    <source>
        <dbReference type="ARBA" id="ARBA00004496"/>
    </source>
</evidence>
<dbReference type="PRINTS" id="PR01736">
    <property type="entry name" value="PHPHTRNFRASE"/>
</dbReference>
<dbReference type="NCBIfam" id="TIGR01417">
    <property type="entry name" value="PTS_I_fam"/>
    <property type="match status" value="1"/>
</dbReference>
<keyword evidence="15" id="KW-0670">Pyruvate</keyword>
<dbReference type="KEGG" id="ntt:TAO_0466"/>
<proteinExistence type="inferred from homology"/>
<name>A0A1Q2SL14_9GAMM</name>
<comment type="subcellular location">
    <subcellularLocation>
        <location evidence="3">Cytoplasm</location>
    </subcellularLocation>
</comment>
<dbReference type="EMBL" id="AP014836">
    <property type="protein sequence ID" value="BAW79836.1"/>
    <property type="molecule type" value="Genomic_DNA"/>
</dbReference>
<keyword evidence="13" id="KW-0460">Magnesium</keyword>
<evidence type="ECO:0000256" key="11">
    <source>
        <dbReference type="ARBA" id="ARBA00022723"/>
    </source>
</evidence>
<dbReference type="SMART" id="SM00065">
    <property type="entry name" value="GAF"/>
    <property type="match status" value="1"/>
</dbReference>
<dbReference type="EC" id="2.7.3.9" evidence="5"/>
<dbReference type="PANTHER" id="PTHR46244">
    <property type="entry name" value="PHOSPHOENOLPYRUVATE-PROTEIN PHOSPHOTRANSFERASE"/>
    <property type="match status" value="1"/>
</dbReference>